<dbReference type="GO" id="GO:0046512">
    <property type="term" value="P:sphingosine biosynthetic process"/>
    <property type="evidence" value="ECO:0007669"/>
    <property type="project" value="TreeGrafter"/>
</dbReference>
<dbReference type="SMART" id="SM00046">
    <property type="entry name" value="DAGKc"/>
    <property type="match status" value="1"/>
</dbReference>
<dbReference type="Gene3D" id="2.60.200.40">
    <property type="match status" value="1"/>
</dbReference>
<reference evidence="2 3" key="1">
    <citation type="journal article" date="2019" name="Nat. Ecol. Evol.">
        <title>Megaphylogeny resolves global patterns of mushroom evolution.</title>
        <authorList>
            <person name="Varga T."/>
            <person name="Krizsan K."/>
            <person name="Foldi C."/>
            <person name="Dima B."/>
            <person name="Sanchez-Garcia M."/>
            <person name="Sanchez-Ramirez S."/>
            <person name="Szollosi G.J."/>
            <person name="Szarkandi J.G."/>
            <person name="Papp V."/>
            <person name="Albert L."/>
            <person name="Andreopoulos W."/>
            <person name="Angelini C."/>
            <person name="Antonin V."/>
            <person name="Barry K.W."/>
            <person name="Bougher N.L."/>
            <person name="Buchanan P."/>
            <person name="Buyck B."/>
            <person name="Bense V."/>
            <person name="Catcheside P."/>
            <person name="Chovatia M."/>
            <person name="Cooper J."/>
            <person name="Damon W."/>
            <person name="Desjardin D."/>
            <person name="Finy P."/>
            <person name="Geml J."/>
            <person name="Haridas S."/>
            <person name="Hughes K."/>
            <person name="Justo A."/>
            <person name="Karasinski D."/>
            <person name="Kautmanova I."/>
            <person name="Kiss B."/>
            <person name="Kocsube S."/>
            <person name="Kotiranta H."/>
            <person name="LaButti K.M."/>
            <person name="Lechner B.E."/>
            <person name="Liimatainen K."/>
            <person name="Lipzen A."/>
            <person name="Lukacs Z."/>
            <person name="Mihaltcheva S."/>
            <person name="Morgado L.N."/>
            <person name="Niskanen T."/>
            <person name="Noordeloos M.E."/>
            <person name="Ohm R.A."/>
            <person name="Ortiz-Santana B."/>
            <person name="Ovrebo C."/>
            <person name="Racz N."/>
            <person name="Riley R."/>
            <person name="Savchenko A."/>
            <person name="Shiryaev A."/>
            <person name="Soop K."/>
            <person name="Spirin V."/>
            <person name="Szebenyi C."/>
            <person name="Tomsovsky M."/>
            <person name="Tulloss R.E."/>
            <person name="Uehling J."/>
            <person name="Grigoriev I.V."/>
            <person name="Vagvolgyi C."/>
            <person name="Papp T."/>
            <person name="Martin F.M."/>
            <person name="Miettinen O."/>
            <person name="Hibbett D.S."/>
            <person name="Nagy L.G."/>
        </authorList>
    </citation>
    <scope>NUCLEOTIDE SEQUENCE [LARGE SCALE GENOMIC DNA]</scope>
    <source>
        <strain evidence="2 3">CBS 121175</strain>
    </source>
</reference>
<dbReference type="PROSITE" id="PS50146">
    <property type="entry name" value="DAGK"/>
    <property type="match status" value="1"/>
</dbReference>
<name>A0A5C3LBD2_COPMA</name>
<dbReference type="InterPro" id="IPR017438">
    <property type="entry name" value="ATP-NAD_kinase_N"/>
</dbReference>
<dbReference type="InterPro" id="IPR001206">
    <property type="entry name" value="Diacylglycerol_kinase_cat_dom"/>
</dbReference>
<dbReference type="Pfam" id="PF00781">
    <property type="entry name" value="DAGK_cat"/>
    <property type="match status" value="1"/>
</dbReference>
<feature type="domain" description="DAGKc" evidence="1">
    <location>
        <begin position="114"/>
        <end position="254"/>
    </location>
</feature>
<dbReference type="SUPFAM" id="SSF111331">
    <property type="entry name" value="NAD kinase/diacylglycerol kinase-like"/>
    <property type="match status" value="1"/>
</dbReference>
<gene>
    <name evidence="2" type="ORF">FA15DRAFT_663292</name>
</gene>
<dbReference type="Proteomes" id="UP000307440">
    <property type="component" value="Unassembled WGS sequence"/>
</dbReference>
<dbReference type="AlphaFoldDB" id="A0A5C3LBD2"/>
<dbReference type="EMBL" id="ML210147">
    <property type="protein sequence ID" value="TFK29975.1"/>
    <property type="molecule type" value="Genomic_DNA"/>
</dbReference>
<dbReference type="STRING" id="230819.A0A5C3LBD2"/>
<evidence type="ECO:0000313" key="3">
    <source>
        <dbReference type="Proteomes" id="UP000307440"/>
    </source>
</evidence>
<evidence type="ECO:0000313" key="2">
    <source>
        <dbReference type="EMBL" id="TFK29975.1"/>
    </source>
</evidence>
<evidence type="ECO:0000259" key="1">
    <source>
        <dbReference type="PROSITE" id="PS50146"/>
    </source>
</evidence>
<dbReference type="GO" id="GO:0001727">
    <property type="term" value="F:lipid kinase activity"/>
    <property type="evidence" value="ECO:0007669"/>
    <property type="project" value="UniProtKB-ARBA"/>
</dbReference>
<dbReference type="InterPro" id="IPR050187">
    <property type="entry name" value="Lipid_Phosphate_FormReg"/>
</dbReference>
<protein>
    <recommendedName>
        <fullName evidence="1">DAGKc domain-containing protein</fullName>
    </recommendedName>
</protein>
<accession>A0A5C3LBD2</accession>
<sequence length="484" mass="53280">MNLNNAHILVRLSPSHHALTFSWLDDALVVTHDIDKAKGSRQSKSHHIPREHVLRVAFDSKNGTLTVAYLRPKKKKKGPHLVVLNGVVQEDAWEATATWAQSVMKVVYDDNGIKPFRRLLVFVNPHGGSGNGVSIFNKIVQPTLQAAGCSLKVVHTDRQGHALDIVKTMELEYDAIVTVSGDGLVHEVLNGLAQHPTPVKALGTPVAPIPAGSGNGLALNLLGIKHGFDPAMASLNAVKGKPMRTDLFSLVQDGKRSISFMSQSLGLMADLDLETEHLRWMGDTRFMYGFLRGVLAFEPCPVQLSVKIAEKDKDKMAEAAYARNQTPFPSSKDAEAGSPSALPSLKYLPDDEEGWYTLEEPVLFVYAGQGPYVGRDYMAFPVSLPDDGLVDVLAMPLSSRKDTLSNITTGPSGESFWFPKLHYFKAYAYRVKTLSNKGNLSVDGERFPFKEYQVEVHPRLGTLLSLHGRYVTDFKPRTVENLKA</sequence>
<dbReference type="PANTHER" id="PTHR12358">
    <property type="entry name" value="SPHINGOSINE KINASE"/>
    <property type="match status" value="1"/>
</dbReference>
<dbReference type="GO" id="GO:0005737">
    <property type="term" value="C:cytoplasm"/>
    <property type="evidence" value="ECO:0007669"/>
    <property type="project" value="TreeGrafter"/>
</dbReference>
<dbReference type="Gene3D" id="3.40.50.10330">
    <property type="entry name" value="Probable inorganic polyphosphate/atp-NAD kinase, domain 1"/>
    <property type="match status" value="1"/>
</dbReference>
<dbReference type="GO" id="GO:0016020">
    <property type="term" value="C:membrane"/>
    <property type="evidence" value="ECO:0007669"/>
    <property type="project" value="TreeGrafter"/>
</dbReference>
<dbReference type="OrthoDB" id="3853857at2759"/>
<dbReference type="InterPro" id="IPR016064">
    <property type="entry name" value="NAD/diacylglycerol_kinase_sf"/>
</dbReference>
<dbReference type="GO" id="GO:0016773">
    <property type="term" value="F:phosphotransferase activity, alcohol group as acceptor"/>
    <property type="evidence" value="ECO:0007669"/>
    <property type="project" value="UniProtKB-ARBA"/>
</dbReference>
<proteinExistence type="predicted"/>
<organism evidence="2 3">
    <name type="scientific">Coprinopsis marcescibilis</name>
    <name type="common">Agaric fungus</name>
    <name type="synonym">Psathyrella marcescibilis</name>
    <dbReference type="NCBI Taxonomy" id="230819"/>
    <lineage>
        <taxon>Eukaryota</taxon>
        <taxon>Fungi</taxon>
        <taxon>Dikarya</taxon>
        <taxon>Basidiomycota</taxon>
        <taxon>Agaricomycotina</taxon>
        <taxon>Agaricomycetes</taxon>
        <taxon>Agaricomycetidae</taxon>
        <taxon>Agaricales</taxon>
        <taxon>Agaricineae</taxon>
        <taxon>Psathyrellaceae</taxon>
        <taxon>Coprinopsis</taxon>
    </lineage>
</organism>
<dbReference type="PANTHER" id="PTHR12358:SF31">
    <property type="entry name" value="ACYLGLYCEROL KINASE, MITOCHONDRIAL"/>
    <property type="match status" value="1"/>
</dbReference>
<keyword evidence="3" id="KW-1185">Reference proteome</keyword>